<name>A0A2N0H400_9SPHN</name>
<evidence type="ECO:0000313" key="2">
    <source>
        <dbReference type="Proteomes" id="UP000232587"/>
    </source>
</evidence>
<gene>
    <name evidence="1" type="ORF">B0I00_3099</name>
</gene>
<reference evidence="1 2" key="1">
    <citation type="submission" date="2017-11" db="EMBL/GenBank/DDBJ databases">
        <title>Genomic Encyclopedia of Type Strains, Phase III (KMG-III): the genomes of soil and plant-associated and newly described type strains.</title>
        <authorList>
            <person name="Whitman W."/>
        </authorList>
    </citation>
    <scope>NUCLEOTIDE SEQUENCE [LARGE SCALE GENOMIC DNA]</scope>
    <source>
        <strain evidence="1 2">CGMCC 1.12274</strain>
    </source>
</reference>
<sequence>MPTPDSTYEWRRKGEHVTAYRHLQVRLYRFADIAANSRLQMTTSSTDIPWSNRL</sequence>
<dbReference type="EMBL" id="PHUF01000006">
    <property type="protein sequence ID" value="PKB13661.1"/>
    <property type="molecule type" value="Genomic_DNA"/>
</dbReference>
<evidence type="ECO:0000313" key="1">
    <source>
        <dbReference type="EMBL" id="PKB13661.1"/>
    </source>
</evidence>
<protein>
    <submittedName>
        <fullName evidence="1">Uncharacterized protein</fullName>
    </submittedName>
</protein>
<keyword evidence="2" id="KW-1185">Reference proteome</keyword>
<comment type="caution">
    <text evidence="1">The sequence shown here is derived from an EMBL/GenBank/DDBJ whole genome shotgun (WGS) entry which is preliminary data.</text>
</comment>
<proteinExistence type="predicted"/>
<organism evidence="1 2">
    <name type="scientific">Novosphingobium kunmingense</name>
    <dbReference type="NCBI Taxonomy" id="1211806"/>
    <lineage>
        <taxon>Bacteria</taxon>
        <taxon>Pseudomonadati</taxon>
        <taxon>Pseudomonadota</taxon>
        <taxon>Alphaproteobacteria</taxon>
        <taxon>Sphingomonadales</taxon>
        <taxon>Sphingomonadaceae</taxon>
        <taxon>Novosphingobium</taxon>
    </lineage>
</organism>
<dbReference type="Proteomes" id="UP000232587">
    <property type="component" value="Unassembled WGS sequence"/>
</dbReference>
<accession>A0A2N0H400</accession>
<dbReference type="AlphaFoldDB" id="A0A2N0H400"/>